<sequence>AGGLMSPQTAIRTYFPNVDPSSEMGRILAARLMFSEPIMNLIGEATLGRVSEKLGLEDVLAQIFARVEEQVGGRDKGGGRRAASEPDVDGVPVKGSPADQAALRQQDGRETGGTL</sequence>
<protein>
    <submittedName>
        <fullName evidence="2">Uncharacterized protein</fullName>
    </submittedName>
</protein>
<feature type="region of interest" description="Disordered" evidence="1">
    <location>
        <begin position="71"/>
        <end position="115"/>
    </location>
</feature>
<organism evidence="2">
    <name type="scientific">marine sediment metagenome</name>
    <dbReference type="NCBI Taxonomy" id="412755"/>
    <lineage>
        <taxon>unclassified sequences</taxon>
        <taxon>metagenomes</taxon>
        <taxon>ecological metagenomes</taxon>
    </lineage>
</organism>
<reference evidence="2" key="1">
    <citation type="journal article" date="2015" name="Nature">
        <title>Complex archaea that bridge the gap between prokaryotes and eukaryotes.</title>
        <authorList>
            <person name="Spang A."/>
            <person name="Saw J.H."/>
            <person name="Jorgensen S.L."/>
            <person name="Zaremba-Niedzwiedzka K."/>
            <person name="Martijn J."/>
            <person name="Lind A.E."/>
            <person name="van Eijk R."/>
            <person name="Schleper C."/>
            <person name="Guy L."/>
            <person name="Ettema T.J."/>
        </authorList>
    </citation>
    <scope>NUCLEOTIDE SEQUENCE</scope>
</reference>
<feature type="compositionally biased region" description="Basic and acidic residues" evidence="1">
    <location>
        <begin position="71"/>
        <end position="84"/>
    </location>
</feature>
<dbReference type="AlphaFoldDB" id="A0A0F9RIY7"/>
<dbReference type="EMBL" id="LAZR01002841">
    <property type="protein sequence ID" value="KKN24966.1"/>
    <property type="molecule type" value="Genomic_DNA"/>
</dbReference>
<feature type="non-terminal residue" evidence="2">
    <location>
        <position position="1"/>
    </location>
</feature>
<gene>
    <name evidence="2" type="ORF">LCGC14_0889520</name>
</gene>
<name>A0A0F9RIY7_9ZZZZ</name>
<evidence type="ECO:0000256" key="1">
    <source>
        <dbReference type="SAM" id="MobiDB-lite"/>
    </source>
</evidence>
<comment type="caution">
    <text evidence="2">The sequence shown here is derived from an EMBL/GenBank/DDBJ whole genome shotgun (WGS) entry which is preliminary data.</text>
</comment>
<accession>A0A0F9RIY7</accession>
<feature type="compositionally biased region" description="Basic and acidic residues" evidence="1">
    <location>
        <begin position="106"/>
        <end position="115"/>
    </location>
</feature>
<evidence type="ECO:0000313" key="2">
    <source>
        <dbReference type="EMBL" id="KKN24966.1"/>
    </source>
</evidence>
<proteinExistence type="predicted"/>